<reference evidence="4 6" key="2">
    <citation type="journal article" date="2013" name="Nature">
        <title>Insights into bilaterian evolution from three spiralian genomes.</title>
        <authorList>
            <person name="Simakov O."/>
            <person name="Marletaz F."/>
            <person name="Cho S.J."/>
            <person name="Edsinger-Gonzales E."/>
            <person name="Havlak P."/>
            <person name="Hellsten U."/>
            <person name="Kuo D.H."/>
            <person name="Larsson T."/>
            <person name="Lv J."/>
            <person name="Arendt D."/>
            <person name="Savage R."/>
            <person name="Osoegawa K."/>
            <person name="de Jong P."/>
            <person name="Grimwood J."/>
            <person name="Chapman J.A."/>
            <person name="Shapiro H."/>
            <person name="Aerts A."/>
            <person name="Otillar R.P."/>
            <person name="Terry A.Y."/>
            <person name="Boore J.L."/>
            <person name="Grigoriev I.V."/>
            <person name="Lindberg D.R."/>
            <person name="Seaver E.C."/>
            <person name="Weisblat D.A."/>
            <person name="Putnam N.H."/>
            <person name="Rokhsar D.S."/>
        </authorList>
    </citation>
    <scope>NUCLEOTIDE SEQUENCE</scope>
    <source>
        <strain evidence="4 6">I ESC-2004</strain>
    </source>
</reference>
<dbReference type="InterPro" id="IPR000436">
    <property type="entry name" value="Sushi_SCR_CCP_dom"/>
</dbReference>
<evidence type="ECO:0000313" key="6">
    <source>
        <dbReference type="Proteomes" id="UP000014760"/>
    </source>
</evidence>
<dbReference type="SUPFAM" id="SSF57535">
    <property type="entry name" value="Complement control module/SCR domain"/>
    <property type="match status" value="1"/>
</dbReference>
<dbReference type="CDD" id="cd00033">
    <property type="entry name" value="CCP"/>
    <property type="match status" value="1"/>
</dbReference>
<dbReference type="InterPro" id="IPR035976">
    <property type="entry name" value="Sushi/SCR/CCP_sf"/>
</dbReference>
<keyword evidence="1" id="KW-1015">Disulfide bond</keyword>
<dbReference type="SMART" id="SM00179">
    <property type="entry name" value="EGF_CA"/>
    <property type="match status" value="1"/>
</dbReference>
<evidence type="ECO:0000313" key="4">
    <source>
        <dbReference type="EMBL" id="ELU17738.1"/>
    </source>
</evidence>
<dbReference type="GO" id="GO:0005509">
    <property type="term" value="F:calcium ion binding"/>
    <property type="evidence" value="ECO:0007669"/>
    <property type="project" value="InterPro"/>
</dbReference>
<keyword evidence="2" id="KW-0768">Sushi</keyword>
<reference evidence="6" key="1">
    <citation type="submission" date="2012-12" db="EMBL/GenBank/DDBJ databases">
        <authorList>
            <person name="Hellsten U."/>
            <person name="Grimwood J."/>
            <person name="Chapman J.A."/>
            <person name="Shapiro H."/>
            <person name="Aerts A."/>
            <person name="Otillar R.P."/>
            <person name="Terry A.Y."/>
            <person name="Boore J.L."/>
            <person name="Simakov O."/>
            <person name="Marletaz F."/>
            <person name="Cho S.-J."/>
            <person name="Edsinger-Gonzales E."/>
            <person name="Havlak P."/>
            <person name="Kuo D.-H."/>
            <person name="Larsson T."/>
            <person name="Lv J."/>
            <person name="Arendt D."/>
            <person name="Savage R."/>
            <person name="Osoegawa K."/>
            <person name="de Jong P."/>
            <person name="Lindberg D.R."/>
            <person name="Seaver E.C."/>
            <person name="Weisblat D.A."/>
            <person name="Putnam N.H."/>
            <person name="Grigoriev I.V."/>
            <person name="Rokhsar D.S."/>
        </authorList>
    </citation>
    <scope>NUCLEOTIDE SEQUENCE</scope>
    <source>
        <strain evidence="6">I ESC-2004</strain>
    </source>
</reference>
<evidence type="ECO:0000313" key="5">
    <source>
        <dbReference type="EnsemblMetazoa" id="CapteP196436"/>
    </source>
</evidence>
<reference evidence="5" key="3">
    <citation type="submission" date="2015-06" db="UniProtKB">
        <authorList>
            <consortium name="EnsemblMetazoa"/>
        </authorList>
    </citation>
    <scope>IDENTIFICATION</scope>
</reference>
<dbReference type="AlphaFoldDB" id="R7VFX4"/>
<dbReference type="Pfam" id="PF07699">
    <property type="entry name" value="Ephrin_rec_like"/>
    <property type="match status" value="1"/>
</dbReference>
<sequence length="368" mass="41140">MTCENGYILSSGSGKRQCLGDGSWSGSQPRCQPCGMNTYKEEGGNVCLPCPLHSHTNAVAQQKGDAGGPCEDVDECAANSGRGDCEDTCENLDGGYECSCTTVPVDKTCTNLTTYDAPENGGFVCLWYREQNSQFCSLRCNDGYEFYPGINTFETCGGTTGYKWSFKIRNKTIPDCYGRELIQGYNNIPQGRVESPTEKFGPKAQKSSHLSLITNHTEVLLHSFPDLIFARIFTIVAITNGVIYADMIQWTFARHSANFDQVQTFRAFFAGQQSGIRSQSVNPFFECCSVHFINCDYKRPRFALCSTKALTWTEGRFKTMYRQWSGIGPNVVQRIYSTGLNRNEHQCDFNSHISHYCEYVNDSADLLM</sequence>
<dbReference type="InterPro" id="IPR001881">
    <property type="entry name" value="EGF-like_Ca-bd_dom"/>
</dbReference>
<dbReference type="STRING" id="283909.R7VFX4"/>
<dbReference type="InterPro" id="IPR011641">
    <property type="entry name" value="Tyr-kin_ephrin_A/B_rcpt-like"/>
</dbReference>
<feature type="domain" description="Sushi" evidence="3">
    <location>
        <begin position="1"/>
        <end position="33"/>
    </location>
</feature>
<evidence type="ECO:0000259" key="3">
    <source>
        <dbReference type="PROSITE" id="PS50923"/>
    </source>
</evidence>
<dbReference type="InterPro" id="IPR018097">
    <property type="entry name" value="EGF_Ca-bd_CS"/>
</dbReference>
<dbReference type="PROSITE" id="PS50923">
    <property type="entry name" value="SUSHI"/>
    <property type="match status" value="1"/>
</dbReference>
<accession>R7VFX4</accession>
<dbReference type="HOGENOM" id="CLU_752820_0_0_1"/>
<comment type="caution">
    <text evidence="2">Lacks conserved residue(s) required for the propagation of feature annotation.</text>
</comment>
<dbReference type="Gene3D" id="2.10.70.10">
    <property type="entry name" value="Complement Module, domain 1"/>
    <property type="match status" value="1"/>
</dbReference>
<dbReference type="EMBL" id="KB292361">
    <property type="protein sequence ID" value="ELU17738.1"/>
    <property type="molecule type" value="Genomic_DNA"/>
</dbReference>
<proteinExistence type="predicted"/>
<evidence type="ECO:0000256" key="2">
    <source>
        <dbReference type="PROSITE-ProRule" id="PRU00302"/>
    </source>
</evidence>
<protein>
    <recommendedName>
        <fullName evidence="3">Sushi domain-containing protein</fullName>
    </recommendedName>
</protein>
<gene>
    <name evidence="4" type="ORF">CAPTEDRAFT_196436</name>
</gene>
<dbReference type="Proteomes" id="UP000014760">
    <property type="component" value="Unassembled WGS sequence"/>
</dbReference>
<evidence type="ECO:0000256" key="1">
    <source>
        <dbReference type="ARBA" id="ARBA00023157"/>
    </source>
</evidence>
<dbReference type="EMBL" id="AMQN01016738">
    <property type="status" value="NOT_ANNOTATED_CDS"/>
    <property type="molecule type" value="Genomic_DNA"/>
</dbReference>
<dbReference type="EnsemblMetazoa" id="CapteT196436">
    <property type="protein sequence ID" value="CapteP196436"/>
    <property type="gene ID" value="CapteG196436"/>
</dbReference>
<keyword evidence="6" id="KW-1185">Reference proteome</keyword>
<dbReference type="PROSITE" id="PS01187">
    <property type="entry name" value="EGF_CA"/>
    <property type="match status" value="1"/>
</dbReference>
<dbReference type="EMBL" id="AMQN01016739">
    <property type="status" value="NOT_ANNOTATED_CDS"/>
    <property type="molecule type" value="Genomic_DNA"/>
</dbReference>
<organism evidence="4">
    <name type="scientific">Capitella teleta</name>
    <name type="common">Polychaete worm</name>
    <dbReference type="NCBI Taxonomy" id="283909"/>
    <lineage>
        <taxon>Eukaryota</taxon>
        <taxon>Metazoa</taxon>
        <taxon>Spiralia</taxon>
        <taxon>Lophotrochozoa</taxon>
        <taxon>Annelida</taxon>
        <taxon>Polychaeta</taxon>
        <taxon>Sedentaria</taxon>
        <taxon>Scolecida</taxon>
        <taxon>Capitellidae</taxon>
        <taxon>Capitella</taxon>
    </lineage>
</organism>
<name>R7VFX4_CAPTE</name>
<dbReference type="Gene3D" id="2.10.25.10">
    <property type="entry name" value="Laminin"/>
    <property type="match status" value="1"/>
</dbReference>